<evidence type="ECO:0000313" key="2">
    <source>
        <dbReference type="EMBL" id="KAJ1117479.1"/>
    </source>
</evidence>
<evidence type="ECO:0000313" key="3">
    <source>
        <dbReference type="Proteomes" id="UP001066276"/>
    </source>
</evidence>
<dbReference type="Proteomes" id="UP001066276">
    <property type="component" value="Chromosome 8"/>
</dbReference>
<dbReference type="AlphaFoldDB" id="A0AAV7NPP1"/>
<organism evidence="2 3">
    <name type="scientific">Pleurodeles waltl</name>
    <name type="common">Iberian ribbed newt</name>
    <dbReference type="NCBI Taxonomy" id="8319"/>
    <lineage>
        <taxon>Eukaryota</taxon>
        <taxon>Metazoa</taxon>
        <taxon>Chordata</taxon>
        <taxon>Craniata</taxon>
        <taxon>Vertebrata</taxon>
        <taxon>Euteleostomi</taxon>
        <taxon>Amphibia</taxon>
        <taxon>Batrachia</taxon>
        <taxon>Caudata</taxon>
        <taxon>Salamandroidea</taxon>
        <taxon>Salamandridae</taxon>
        <taxon>Pleurodelinae</taxon>
        <taxon>Pleurodeles</taxon>
    </lineage>
</organism>
<reference evidence="2" key="1">
    <citation type="journal article" date="2022" name="bioRxiv">
        <title>Sequencing and chromosome-scale assembly of the giantPleurodeles waltlgenome.</title>
        <authorList>
            <person name="Brown T."/>
            <person name="Elewa A."/>
            <person name="Iarovenko S."/>
            <person name="Subramanian E."/>
            <person name="Araus A.J."/>
            <person name="Petzold A."/>
            <person name="Susuki M."/>
            <person name="Suzuki K.-i.T."/>
            <person name="Hayashi T."/>
            <person name="Toyoda A."/>
            <person name="Oliveira C."/>
            <person name="Osipova E."/>
            <person name="Leigh N.D."/>
            <person name="Simon A."/>
            <person name="Yun M.H."/>
        </authorList>
    </citation>
    <scope>NUCLEOTIDE SEQUENCE</scope>
    <source>
        <strain evidence="2">20211129_DDA</strain>
        <tissue evidence="2">Liver</tissue>
    </source>
</reference>
<gene>
    <name evidence="2" type="ORF">NDU88_005679</name>
</gene>
<keyword evidence="3" id="KW-1185">Reference proteome</keyword>
<accession>A0AAV7NPP1</accession>
<feature type="region of interest" description="Disordered" evidence="1">
    <location>
        <begin position="117"/>
        <end position="194"/>
    </location>
</feature>
<dbReference type="EMBL" id="JANPWB010000012">
    <property type="protein sequence ID" value="KAJ1117479.1"/>
    <property type="molecule type" value="Genomic_DNA"/>
</dbReference>
<sequence>MYHTLYYDTPIRHLYRGGTNAIKSTAETVFTRETTHLSTLKEEPRRHGARIAHISNAGLPLPTPGTQLRRRRPRATLERALSGGLDNYDSCDVCRTSELDSRKSCPQDHKEVLLWASTTAAPEPEKEPREPEIEQELEEDSSITPVRDESEDLQDSEEESISMDTAGEPSSAGILPEANGVETQTEQFPDQEGE</sequence>
<feature type="compositionally biased region" description="Acidic residues" evidence="1">
    <location>
        <begin position="149"/>
        <end position="161"/>
    </location>
</feature>
<feature type="compositionally biased region" description="Basic and acidic residues" evidence="1">
    <location>
        <begin position="123"/>
        <end position="132"/>
    </location>
</feature>
<name>A0AAV7NPP1_PLEWA</name>
<protein>
    <submittedName>
        <fullName evidence="2">Uncharacterized protein</fullName>
    </submittedName>
</protein>
<evidence type="ECO:0000256" key="1">
    <source>
        <dbReference type="SAM" id="MobiDB-lite"/>
    </source>
</evidence>
<proteinExistence type="predicted"/>
<comment type="caution">
    <text evidence="2">The sequence shown here is derived from an EMBL/GenBank/DDBJ whole genome shotgun (WGS) entry which is preliminary data.</text>
</comment>